<comment type="caution">
    <text evidence="1">The sequence shown here is derived from an EMBL/GenBank/DDBJ whole genome shotgun (WGS) entry which is preliminary data.</text>
</comment>
<organism evidence="1 2">
    <name type="scientific">Citricoccus parietis</name>
    <dbReference type="NCBI Taxonomy" id="592307"/>
    <lineage>
        <taxon>Bacteria</taxon>
        <taxon>Bacillati</taxon>
        <taxon>Actinomycetota</taxon>
        <taxon>Actinomycetes</taxon>
        <taxon>Micrococcales</taxon>
        <taxon>Micrococcaceae</taxon>
        <taxon>Citricoccus</taxon>
    </lineage>
</organism>
<accession>A0ABV5FU93</accession>
<protein>
    <submittedName>
        <fullName evidence="1">Uncharacterized protein</fullName>
    </submittedName>
</protein>
<keyword evidence="2" id="KW-1185">Reference proteome</keyword>
<dbReference type="Proteomes" id="UP001589575">
    <property type="component" value="Unassembled WGS sequence"/>
</dbReference>
<proteinExistence type="predicted"/>
<reference evidence="1 2" key="1">
    <citation type="submission" date="2024-09" db="EMBL/GenBank/DDBJ databases">
        <authorList>
            <person name="Sun Q."/>
            <person name="Mori K."/>
        </authorList>
    </citation>
    <scope>NUCLEOTIDE SEQUENCE [LARGE SCALE GENOMIC DNA]</scope>
    <source>
        <strain evidence="1 2">CCM 7609</strain>
    </source>
</reference>
<sequence length="99" mass="10453">MVLAITYRPHMASCLLRSLVGRSTAGIQPSTKGLPQAQPCGFSWQSSATFLDLDRQMSAVTGSLGTSAVPGIAIHGPSLTENCPRYDVVSPTAYWPVSS</sequence>
<name>A0ABV5FU93_9MICC</name>
<evidence type="ECO:0000313" key="1">
    <source>
        <dbReference type="EMBL" id="MFB9070246.1"/>
    </source>
</evidence>
<gene>
    <name evidence="1" type="ORF">ACFFX0_03190</name>
</gene>
<evidence type="ECO:0000313" key="2">
    <source>
        <dbReference type="Proteomes" id="UP001589575"/>
    </source>
</evidence>
<dbReference type="EMBL" id="JBHMFI010000001">
    <property type="protein sequence ID" value="MFB9070246.1"/>
    <property type="molecule type" value="Genomic_DNA"/>
</dbReference>